<organism evidence="3 4">
    <name type="scientific">Tessaracoccus oleiagri</name>
    <dbReference type="NCBI Taxonomy" id="686624"/>
    <lineage>
        <taxon>Bacteria</taxon>
        <taxon>Bacillati</taxon>
        <taxon>Actinomycetota</taxon>
        <taxon>Actinomycetes</taxon>
        <taxon>Propionibacteriales</taxon>
        <taxon>Propionibacteriaceae</taxon>
        <taxon>Tessaracoccus</taxon>
    </lineage>
</organism>
<dbReference type="STRING" id="686624.SAMN04488242_0176"/>
<evidence type="ECO:0000313" key="4">
    <source>
        <dbReference type="Proteomes" id="UP000199475"/>
    </source>
</evidence>
<evidence type="ECO:0000256" key="1">
    <source>
        <dbReference type="SAM" id="MobiDB-lite"/>
    </source>
</evidence>
<evidence type="ECO:0000313" key="3">
    <source>
        <dbReference type="EMBL" id="SDL09760.1"/>
    </source>
</evidence>
<protein>
    <submittedName>
        <fullName evidence="3">Putative Holin-X, holin superfamily III</fullName>
    </submittedName>
</protein>
<dbReference type="InterPro" id="IPR009937">
    <property type="entry name" value="Phage_holin_3_6"/>
</dbReference>
<name>A0A1G9HA28_9ACTN</name>
<keyword evidence="2" id="KW-0472">Membrane</keyword>
<evidence type="ECO:0000256" key="2">
    <source>
        <dbReference type="SAM" id="Phobius"/>
    </source>
</evidence>
<keyword evidence="4" id="KW-1185">Reference proteome</keyword>
<sequence>MTNPQHYPSGTGPVTGEPVRERPVPPVDVTATGETEAEHRAKEQSIGELFSSFTEHLSALFRKEVQLAKAEATTSVKQAGAGAGMFVGAAVAGLLLLIFVSMSLMWALGEVMHLGLAALIVAVIWGVIAAVLAVVGKNRMQEIKGLEQTQETLQEIPPTLNPKKETP</sequence>
<feature type="region of interest" description="Disordered" evidence="1">
    <location>
        <begin position="1"/>
        <end position="27"/>
    </location>
</feature>
<feature type="transmembrane region" description="Helical" evidence="2">
    <location>
        <begin position="114"/>
        <end position="135"/>
    </location>
</feature>
<reference evidence="3 4" key="1">
    <citation type="submission" date="2016-10" db="EMBL/GenBank/DDBJ databases">
        <authorList>
            <person name="de Groot N.N."/>
        </authorList>
    </citation>
    <scope>NUCLEOTIDE SEQUENCE [LARGE SCALE GENOMIC DNA]</scope>
    <source>
        <strain evidence="3 4">CGMCC 1.9159</strain>
    </source>
</reference>
<gene>
    <name evidence="3" type="ORF">SAMN04488242_0176</name>
</gene>
<keyword evidence="2" id="KW-1133">Transmembrane helix</keyword>
<proteinExistence type="predicted"/>
<dbReference type="Proteomes" id="UP000199475">
    <property type="component" value="Unassembled WGS sequence"/>
</dbReference>
<dbReference type="EMBL" id="FNGP01000001">
    <property type="protein sequence ID" value="SDL09760.1"/>
    <property type="molecule type" value="Genomic_DNA"/>
</dbReference>
<dbReference type="OrthoDB" id="3216929at2"/>
<dbReference type="RefSeq" id="WP_093248033.1">
    <property type="nucleotide sequence ID" value="NZ_FNGP01000001.1"/>
</dbReference>
<accession>A0A1G9HA28</accession>
<keyword evidence="2" id="KW-0812">Transmembrane</keyword>
<dbReference type="AlphaFoldDB" id="A0A1G9HA28"/>
<feature type="transmembrane region" description="Helical" evidence="2">
    <location>
        <begin position="85"/>
        <end position="108"/>
    </location>
</feature>
<dbReference type="Pfam" id="PF07332">
    <property type="entry name" value="Phage_holin_3_6"/>
    <property type="match status" value="1"/>
</dbReference>